<dbReference type="Proteomes" id="UP001501940">
    <property type="component" value="Chromosome 23"/>
</dbReference>
<sequence length="336" mass="37548">MMPPAFALYFTCLFATTMAHETTLKQSPLHFKSTNVGDSVTLECFCQDEALMMFYWYKQTLGMYPKLVSTFYKHSARATFQDEFNNPQRFSLDATNDKNHLTISDLRISDSGSYYCVISNFYTFTFYEGTFLSVKGSGLNIKALVHQSNTIQPGQSVNCTVHTGTCDGEHSVYWFKNSEDSHPGLIYSQGGRSDQCTKKDNRQTQTCVYSLPINSLNLSHTGTYYCAVASCGRILFGSGTKLDTETGEVSISVLVYLLGGALAFTTILIVLLAVSVYKMSKRPCQCTDSNVTSSARIPVSHHEEEENLHYAVVRNHKTIRSRGNTDSECVYSSVRQ</sequence>
<comment type="subcellular location">
    <subcellularLocation>
        <location evidence="1">Cell membrane</location>
    </subcellularLocation>
</comment>
<dbReference type="GO" id="GO:0005886">
    <property type="term" value="C:plasma membrane"/>
    <property type="evidence" value="ECO:0007669"/>
    <property type="project" value="UniProtKB-SubCell"/>
</dbReference>
<dbReference type="InterPro" id="IPR003599">
    <property type="entry name" value="Ig_sub"/>
</dbReference>
<dbReference type="GO" id="GO:0002376">
    <property type="term" value="P:immune system process"/>
    <property type="evidence" value="ECO:0007669"/>
    <property type="project" value="UniProtKB-KW"/>
</dbReference>
<dbReference type="InterPro" id="IPR013106">
    <property type="entry name" value="Ig_V-set"/>
</dbReference>
<evidence type="ECO:0000256" key="8">
    <source>
        <dbReference type="SAM" id="Phobius"/>
    </source>
</evidence>
<reference evidence="11" key="3">
    <citation type="submission" date="2025-09" db="UniProtKB">
        <authorList>
            <consortium name="Ensembl"/>
        </authorList>
    </citation>
    <scope>IDENTIFICATION</scope>
</reference>
<evidence type="ECO:0000256" key="1">
    <source>
        <dbReference type="ARBA" id="ARBA00004236"/>
    </source>
</evidence>
<evidence type="ECO:0000256" key="3">
    <source>
        <dbReference type="ARBA" id="ARBA00022729"/>
    </source>
</evidence>
<keyword evidence="3 9" id="KW-0732">Signal</keyword>
<dbReference type="PANTHER" id="PTHR19433">
    <property type="entry name" value="T-CELL RECEPTOR ALPHA CHAIN V REGION-RELATED"/>
    <property type="match status" value="1"/>
</dbReference>
<evidence type="ECO:0000259" key="10">
    <source>
        <dbReference type="PROSITE" id="PS50835"/>
    </source>
</evidence>
<keyword evidence="8" id="KW-0812">Transmembrane</keyword>
<dbReference type="Pfam" id="PF07686">
    <property type="entry name" value="V-set"/>
    <property type="match status" value="2"/>
</dbReference>
<dbReference type="InterPro" id="IPR052051">
    <property type="entry name" value="TCR_complex_component"/>
</dbReference>
<dbReference type="InterPro" id="IPR013783">
    <property type="entry name" value="Ig-like_fold"/>
</dbReference>
<name>A0A3Q1C5N3_AMPOC</name>
<dbReference type="AlphaFoldDB" id="A0A3Q1C5N3"/>
<feature type="chain" id="PRO_5043400100" description="Ig-like domain-containing protein" evidence="9">
    <location>
        <begin position="20"/>
        <end position="336"/>
    </location>
</feature>
<keyword evidence="6" id="KW-1015">Disulfide bond</keyword>
<evidence type="ECO:0000256" key="9">
    <source>
        <dbReference type="SAM" id="SignalP"/>
    </source>
</evidence>
<dbReference type="PANTHER" id="PTHR19433:SF127">
    <property type="entry name" value="NITR9"/>
    <property type="match status" value="1"/>
</dbReference>
<dbReference type="SMART" id="SM00406">
    <property type="entry name" value="IGv"/>
    <property type="match status" value="2"/>
</dbReference>
<evidence type="ECO:0000256" key="6">
    <source>
        <dbReference type="ARBA" id="ARBA00023157"/>
    </source>
</evidence>
<dbReference type="STRING" id="80972.ENSAOCP00000022702"/>
<dbReference type="PROSITE" id="PS50835">
    <property type="entry name" value="IG_LIKE"/>
    <property type="match status" value="2"/>
</dbReference>
<evidence type="ECO:0000256" key="2">
    <source>
        <dbReference type="ARBA" id="ARBA00022475"/>
    </source>
</evidence>
<dbReference type="GO" id="GO:0009617">
    <property type="term" value="P:response to bacterium"/>
    <property type="evidence" value="ECO:0007669"/>
    <property type="project" value="TreeGrafter"/>
</dbReference>
<evidence type="ECO:0000256" key="7">
    <source>
        <dbReference type="ARBA" id="ARBA00023180"/>
    </source>
</evidence>
<evidence type="ECO:0000256" key="5">
    <source>
        <dbReference type="ARBA" id="ARBA00023136"/>
    </source>
</evidence>
<keyword evidence="4" id="KW-0391">Immunity</keyword>
<keyword evidence="7" id="KW-0325">Glycoprotein</keyword>
<organism evidence="11 12">
    <name type="scientific">Amphiprion ocellaris</name>
    <name type="common">Clown anemonefish</name>
    <dbReference type="NCBI Taxonomy" id="80972"/>
    <lineage>
        <taxon>Eukaryota</taxon>
        <taxon>Metazoa</taxon>
        <taxon>Chordata</taxon>
        <taxon>Craniata</taxon>
        <taxon>Vertebrata</taxon>
        <taxon>Euteleostomi</taxon>
        <taxon>Actinopterygii</taxon>
        <taxon>Neopterygii</taxon>
        <taxon>Teleostei</taxon>
        <taxon>Neoteleostei</taxon>
        <taxon>Acanthomorphata</taxon>
        <taxon>Ovalentaria</taxon>
        <taxon>Pomacentridae</taxon>
        <taxon>Amphiprion</taxon>
    </lineage>
</organism>
<dbReference type="SUPFAM" id="SSF48726">
    <property type="entry name" value="Immunoglobulin"/>
    <property type="match status" value="2"/>
</dbReference>
<dbReference type="InterPro" id="IPR036179">
    <property type="entry name" value="Ig-like_dom_sf"/>
</dbReference>
<keyword evidence="8" id="KW-1133">Transmembrane helix</keyword>
<reference evidence="11" key="2">
    <citation type="submission" date="2025-08" db="UniProtKB">
        <authorList>
            <consortium name="Ensembl"/>
        </authorList>
    </citation>
    <scope>IDENTIFICATION</scope>
</reference>
<accession>A0A3Q1C5N3</accession>
<dbReference type="InterPro" id="IPR007110">
    <property type="entry name" value="Ig-like_dom"/>
</dbReference>
<evidence type="ECO:0000256" key="4">
    <source>
        <dbReference type="ARBA" id="ARBA00022859"/>
    </source>
</evidence>
<reference evidence="11 12" key="1">
    <citation type="submission" date="2022-01" db="EMBL/GenBank/DDBJ databases">
        <title>A chromosome-scale genome assembly of the false clownfish, Amphiprion ocellaris.</title>
        <authorList>
            <person name="Ryu T."/>
        </authorList>
    </citation>
    <scope>NUCLEOTIDE SEQUENCE [LARGE SCALE GENOMIC DNA]</scope>
</reference>
<keyword evidence="2" id="KW-1003">Cell membrane</keyword>
<proteinExistence type="predicted"/>
<dbReference type="Ensembl" id="ENSAOCT00000007349.2">
    <property type="protein sequence ID" value="ENSAOCP00000022702.2"/>
    <property type="gene ID" value="ENSAOCG00000008289.2"/>
</dbReference>
<feature type="domain" description="Ig-like" evidence="10">
    <location>
        <begin position="4"/>
        <end position="120"/>
    </location>
</feature>
<dbReference type="SMART" id="SM00409">
    <property type="entry name" value="IG"/>
    <property type="match status" value="2"/>
</dbReference>
<keyword evidence="12" id="KW-1185">Reference proteome</keyword>
<dbReference type="Gene3D" id="2.60.40.10">
    <property type="entry name" value="Immunoglobulins"/>
    <property type="match status" value="2"/>
</dbReference>
<dbReference type="CDD" id="cd00099">
    <property type="entry name" value="IgV"/>
    <property type="match status" value="2"/>
</dbReference>
<protein>
    <recommendedName>
        <fullName evidence="10">Ig-like domain-containing protein</fullName>
    </recommendedName>
</protein>
<dbReference type="OMA" id="FRECVYS"/>
<evidence type="ECO:0000313" key="12">
    <source>
        <dbReference type="Proteomes" id="UP001501940"/>
    </source>
</evidence>
<feature type="domain" description="Ig-like" evidence="10">
    <location>
        <begin position="139"/>
        <end position="250"/>
    </location>
</feature>
<feature type="signal peptide" evidence="9">
    <location>
        <begin position="1"/>
        <end position="19"/>
    </location>
</feature>
<evidence type="ECO:0000313" key="11">
    <source>
        <dbReference type="Ensembl" id="ENSAOCP00000022702.2"/>
    </source>
</evidence>
<feature type="transmembrane region" description="Helical" evidence="8">
    <location>
        <begin position="253"/>
        <end position="274"/>
    </location>
</feature>
<dbReference type="GeneTree" id="ENSGT00950000182968"/>
<keyword evidence="5 8" id="KW-0472">Membrane</keyword>